<dbReference type="PANTHER" id="PTHR48420">
    <property type="entry name" value="NON-HAEM DIOXYGENASE N-TERMINAL DOMAIN-CONTAINING PROTEIN"/>
    <property type="match status" value="1"/>
</dbReference>
<reference evidence="2 3" key="1">
    <citation type="submission" date="2024-02" db="EMBL/GenBank/DDBJ databases">
        <authorList>
            <person name="Chen Y."/>
            <person name="Shah S."/>
            <person name="Dougan E. K."/>
            <person name="Thang M."/>
            <person name="Chan C."/>
        </authorList>
    </citation>
    <scope>NUCLEOTIDE SEQUENCE [LARGE SCALE GENOMIC DNA]</scope>
</reference>
<proteinExistence type="predicted"/>
<accession>A0ABP0HTA2</accession>
<gene>
    <name evidence="2" type="ORF">CCMP2556_LOCUS3240</name>
</gene>
<dbReference type="Proteomes" id="UP001642484">
    <property type="component" value="Unassembled WGS sequence"/>
</dbReference>
<comment type="caution">
    <text evidence="2">The sequence shown here is derived from an EMBL/GenBank/DDBJ whole genome shotgun (WGS) entry which is preliminary data.</text>
</comment>
<organism evidence="2 3">
    <name type="scientific">Durusdinium trenchii</name>
    <dbReference type="NCBI Taxonomy" id="1381693"/>
    <lineage>
        <taxon>Eukaryota</taxon>
        <taxon>Sar</taxon>
        <taxon>Alveolata</taxon>
        <taxon>Dinophyceae</taxon>
        <taxon>Suessiales</taxon>
        <taxon>Symbiodiniaceae</taxon>
        <taxon>Durusdinium</taxon>
    </lineage>
</organism>
<evidence type="ECO:0000256" key="1">
    <source>
        <dbReference type="SAM" id="MobiDB-lite"/>
    </source>
</evidence>
<dbReference type="PANTHER" id="PTHR48420:SF1">
    <property type="entry name" value="NON-HAEM DIOXYGENASE N-TERMINAL DOMAIN-CONTAINING PROTEIN"/>
    <property type="match status" value="1"/>
</dbReference>
<dbReference type="InterPro" id="IPR027443">
    <property type="entry name" value="IPNS-like_sf"/>
</dbReference>
<name>A0ABP0HTA2_9DINO</name>
<evidence type="ECO:0000313" key="3">
    <source>
        <dbReference type="Proteomes" id="UP001642484"/>
    </source>
</evidence>
<sequence>MRLDLRRQPKQRGVSVAARNTGEAARDASGASGDNAMASNGTSASSEVVILDYKDVVEGKDLKAEIAKAYGPGGLGICALRGVPGLEDCRKRLLPLAHKLAHLPKDVLESYERADAHYCVGWSHGREKFKGKPDMAKGSFYANPVWDDPAEGDEAVREKYPYAATRNIWPKEVPEMEAAFKAMGQLVYDCGKHLVKHCDRFVQSQYPSHEQQLHDAAYKNSKMLAGRLLHYFSPTPDNSTDDAWCGWHNDNSVLTGLVPAMWLYEDTGEEVPSTTSLSSTGGLHVRGRDRSVLRVPLPSDCLGFQIGEAAQVLSGGALVATPHQVRSHQRREGERPICRESFALFIEPQWDAAIAPPKGVGYDSVLKEEETELIPPLSKRLKRTPPDETPVVFGEYLADSFQEYYKHNN</sequence>
<keyword evidence="3" id="KW-1185">Reference proteome</keyword>
<evidence type="ECO:0008006" key="4">
    <source>
        <dbReference type="Google" id="ProtNLM"/>
    </source>
</evidence>
<feature type="region of interest" description="Disordered" evidence="1">
    <location>
        <begin position="1"/>
        <end position="40"/>
    </location>
</feature>
<protein>
    <recommendedName>
        <fullName evidence="4">Non-haem dioxygenase N-terminal domain-containing protein</fullName>
    </recommendedName>
</protein>
<dbReference type="EMBL" id="CAXAMN010001237">
    <property type="protein sequence ID" value="CAK8993431.1"/>
    <property type="molecule type" value="Genomic_DNA"/>
</dbReference>
<dbReference type="SUPFAM" id="SSF51197">
    <property type="entry name" value="Clavaminate synthase-like"/>
    <property type="match status" value="1"/>
</dbReference>
<evidence type="ECO:0000313" key="2">
    <source>
        <dbReference type="EMBL" id="CAK8993431.1"/>
    </source>
</evidence>
<dbReference type="Gene3D" id="2.60.120.330">
    <property type="entry name" value="B-lactam Antibiotic, Isopenicillin N Synthase, Chain"/>
    <property type="match status" value="1"/>
</dbReference>